<accession>A0ABX0TNI1</accession>
<protein>
    <recommendedName>
        <fullName evidence="4">CcmD family protein</fullName>
    </recommendedName>
</protein>
<keyword evidence="3" id="KW-1185">Reference proteome</keyword>
<evidence type="ECO:0000256" key="1">
    <source>
        <dbReference type="SAM" id="Phobius"/>
    </source>
</evidence>
<feature type="transmembrane region" description="Helical" evidence="1">
    <location>
        <begin position="6"/>
        <end position="27"/>
    </location>
</feature>
<dbReference type="RefSeq" id="WP_167268087.1">
    <property type="nucleotide sequence ID" value="NZ_BAAAVO010000009.1"/>
</dbReference>
<keyword evidence="1" id="KW-1133">Transmembrane helix</keyword>
<reference evidence="2 3" key="1">
    <citation type="submission" date="2020-03" db="EMBL/GenBank/DDBJ databases">
        <title>Genomic Encyclopedia of Type Strains, Phase III (KMG-III): the genomes of soil and plant-associated and newly described type strains.</title>
        <authorList>
            <person name="Whitman W."/>
        </authorList>
    </citation>
    <scope>NUCLEOTIDE SEQUENCE [LARGE SCALE GENOMIC DNA]</scope>
    <source>
        <strain evidence="2 3">CECT 4207</strain>
    </source>
</reference>
<organism evidence="2 3">
    <name type="scientific">Paenarthrobacter ilicis</name>
    <dbReference type="NCBI Taxonomy" id="43665"/>
    <lineage>
        <taxon>Bacteria</taxon>
        <taxon>Bacillati</taxon>
        <taxon>Actinomycetota</taxon>
        <taxon>Actinomycetes</taxon>
        <taxon>Micrococcales</taxon>
        <taxon>Micrococcaceae</taxon>
        <taxon>Paenarthrobacter</taxon>
    </lineage>
</organism>
<dbReference type="EMBL" id="JAAOZD010000006">
    <property type="protein sequence ID" value="NIJ02661.1"/>
    <property type="molecule type" value="Genomic_DNA"/>
</dbReference>
<evidence type="ECO:0000313" key="2">
    <source>
        <dbReference type="EMBL" id="NIJ02661.1"/>
    </source>
</evidence>
<proteinExistence type="predicted"/>
<evidence type="ECO:0000313" key="3">
    <source>
        <dbReference type="Proteomes" id="UP000802392"/>
    </source>
</evidence>
<evidence type="ECO:0008006" key="4">
    <source>
        <dbReference type="Google" id="ProtNLM"/>
    </source>
</evidence>
<sequence length="53" mass="5819">MDATPLNTLVLTIVFAAIALYCLYLVVRSGVRDGILQAKQREAAMTPPDGRER</sequence>
<keyword evidence="1" id="KW-0812">Transmembrane</keyword>
<comment type="caution">
    <text evidence="2">The sequence shown here is derived from an EMBL/GenBank/DDBJ whole genome shotgun (WGS) entry which is preliminary data.</text>
</comment>
<name>A0ABX0TNI1_9MICC</name>
<keyword evidence="1" id="KW-0472">Membrane</keyword>
<gene>
    <name evidence="2" type="ORF">FHR86_003005</name>
</gene>
<dbReference type="Proteomes" id="UP000802392">
    <property type="component" value="Unassembled WGS sequence"/>
</dbReference>